<reference evidence="5 6" key="1">
    <citation type="submission" date="2016-10" db="EMBL/GenBank/DDBJ databases">
        <authorList>
            <person name="de Groot N.N."/>
        </authorList>
    </citation>
    <scope>NUCLEOTIDE SEQUENCE [LARGE SCALE GENOMIC DNA]</scope>
    <source>
        <strain evidence="6">E92,LMG 26720,CCM 7988</strain>
    </source>
</reference>
<dbReference type="EMBL" id="FOXH01000006">
    <property type="protein sequence ID" value="SFP81946.1"/>
    <property type="molecule type" value="Genomic_DNA"/>
</dbReference>
<feature type="domain" description="Ketosynthase family 3 (KS3)" evidence="4">
    <location>
        <begin position="1"/>
        <end position="402"/>
    </location>
</feature>
<dbReference type="Pfam" id="PF00109">
    <property type="entry name" value="ketoacyl-synt"/>
    <property type="match status" value="1"/>
</dbReference>
<accession>A0A1I5THS4</accession>
<evidence type="ECO:0000256" key="3">
    <source>
        <dbReference type="RuleBase" id="RU003694"/>
    </source>
</evidence>
<dbReference type="RefSeq" id="WP_092017120.1">
    <property type="nucleotide sequence ID" value="NZ_FOXH01000006.1"/>
</dbReference>
<dbReference type="InterPro" id="IPR000794">
    <property type="entry name" value="Beta-ketoacyl_synthase"/>
</dbReference>
<comment type="similarity">
    <text evidence="1 3">Belongs to the thiolase-like superfamily. Beta-ketoacyl-ACP synthases family.</text>
</comment>
<dbReference type="PROSITE" id="PS00606">
    <property type="entry name" value="KS3_1"/>
    <property type="match status" value="1"/>
</dbReference>
<evidence type="ECO:0000259" key="4">
    <source>
        <dbReference type="PROSITE" id="PS52004"/>
    </source>
</evidence>
<keyword evidence="2 3" id="KW-0808">Transferase</keyword>
<dbReference type="InterPro" id="IPR020841">
    <property type="entry name" value="PKS_Beta-ketoAc_synthase_dom"/>
</dbReference>
<dbReference type="AlphaFoldDB" id="A0A1I5THS4"/>
<dbReference type="InterPro" id="IPR014030">
    <property type="entry name" value="Ketoacyl_synth_N"/>
</dbReference>
<evidence type="ECO:0000256" key="1">
    <source>
        <dbReference type="ARBA" id="ARBA00008467"/>
    </source>
</evidence>
<dbReference type="GO" id="GO:0004315">
    <property type="term" value="F:3-oxoacyl-[acyl-carrier-protein] synthase activity"/>
    <property type="evidence" value="ECO:0007669"/>
    <property type="project" value="InterPro"/>
</dbReference>
<dbReference type="PROSITE" id="PS52004">
    <property type="entry name" value="KS3_2"/>
    <property type="match status" value="1"/>
</dbReference>
<dbReference type="SMART" id="SM00825">
    <property type="entry name" value="PKS_KS"/>
    <property type="match status" value="1"/>
</dbReference>
<dbReference type="InterPro" id="IPR016039">
    <property type="entry name" value="Thiolase-like"/>
</dbReference>
<dbReference type="SUPFAM" id="SSF53901">
    <property type="entry name" value="Thiolase-like"/>
    <property type="match status" value="1"/>
</dbReference>
<keyword evidence="6" id="KW-1185">Reference proteome</keyword>
<dbReference type="PANTHER" id="PTHR11712:SF336">
    <property type="entry name" value="3-OXOACYL-[ACYL-CARRIER-PROTEIN] SYNTHASE, MITOCHONDRIAL"/>
    <property type="match status" value="1"/>
</dbReference>
<dbReference type="PANTHER" id="PTHR11712">
    <property type="entry name" value="POLYKETIDE SYNTHASE-RELATED"/>
    <property type="match status" value="1"/>
</dbReference>
<dbReference type="OrthoDB" id="9808669at2"/>
<dbReference type="InterPro" id="IPR018201">
    <property type="entry name" value="Ketoacyl_synth_AS"/>
</dbReference>
<evidence type="ECO:0000256" key="2">
    <source>
        <dbReference type="ARBA" id="ARBA00022679"/>
    </source>
</evidence>
<sequence>MERVVVTGLGVHTSNGRNVEEFKNSLYHGLSGLSPINEKRFSTEAKCYLNSQACTIDQDFYESLANEDDTILTKISTMVIADALKDAAVDLSKINKRRLGLCLATTIGGSYPFMKLTHQRVSGPFDSVDFDLHFKGSTPTIAGNLLRNFGFSGPTSTISTACASGTNSIGRAFDLISKGRIDMAVAGGVDIFSELTYSGFNSLQNLSKSVCRPFDKGRDGLTLGDASAFVIVESLSAAQKRGAKIYAEIKGYSAANEAYHPTAPKPDGSNARTTMLQALTQGNIPVEKLDYINAHGTGTGANDGMEINGIKSLVGDGHVFLSSTKSMIGHTLGAAGSIELIATVLGMHHGFIPPSCNVSESLIGTEDNIELVVNKALDYEFDVALSNSFGFGGCMASIAIERFSQAA</sequence>
<dbReference type="InterPro" id="IPR014031">
    <property type="entry name" value="Ketoacyl_synth_C"/>
</dbReference>
<gene>
    <name evidence="5" type="ORF">SAMN04515674_10633</name>
</gene>
<proteinExistence type="inferred from homology"/>
<dbReference type="CDD" id="cd00834">
    <property type="entry name" value="KAS_I_II"/>
    <property type="match status" value="1"/>
</dbReference>
<evidence type="ECO:0000313" key="5">
    <source>
        <dbReference type="EMBL" id="SFP81946.1"/>
    </source>
</evidence>
<dbReference type="GO" id="GO:0006633">
    <property type="term" value="P:fatty acid biosynthetic process"/>
    <property type="evidence" value="ECO:0007669"/>
    <property type="project" value="InterPro"/>
</dbReference>
<protein>
    <submittedName>
        <fullName evidence="5">3-oxoacyl-[acyl-carrier-protein] synthase II</fullName>
    </submittedName>
</protein>
<evidence type="ECO:0000313" key="6">
    <source>
        <dbReference type="Proteomes" id="UP000199306"/>
    </source>
</evidence>
<organism evidence="5 6">
    <name type="scientific">Pseudarcicella hirudinis</name>
    <dbReference type="NCBI Taxonomy" id="1079859"/>
    <lineage>
        <taxon>Bacteria</taxon>
        <taxon>Pseudomonadati</taxon>
        <taxon>Bacteroidota</taxon>
        <taxon>Cytophagia</taxon>
        <taxon>Cytophagales</taxon>
        <taxon>Flectobacillaceae</taxon>
        <taxon>Pseudarcicella</taxon>
    </lineage>
</organism>
<dbReference type="Gene3D" id="3.40.47.10">
    <property type="match status" value="1"/>
</dbReference>
<name>A0A1I5THS4_9BACT</name>
<dbReference type="GO" id="GO:0005829">
    <property type="term" value="C:cytosol"/>
    <property type="evidence" value="ECO:0007669"/>
    <property type="project" value="TreeGrafter"/>
</dbReference>
<dbReference type="Pfam" id="PF02801">
    <property type="entry name" value="Ketoacyl-synt_C"/>
    <property type="match status" value="1"/>
</dbReference>
<dbReference type="Proteomes" id="UP000199306">
    <property type="component" value="Unassembled WGS sequence"/>
</dbReference>
<dbReference type="STRING" id="1079859.SAMN04515674_10633"/>